<proteinExistence type="predicted"/>
<dbReference type="EMBL" id="MG732930">
    <property type="protein sequence ID" value="AUV57163.1"/>
    <property type="molecule type" value="Genomic_DNA"/>
</dbReference>
<evidence type="ECO:0000313" key="1">
    <source>
        <dbReference type="EMBL" id="AUV57163.1"/>
    </source>
</evidence>
<protein>
    <submittedName>
        <fullName evidence="1">Uncharacterized protein</fullName>
    </submittedName>
</protein>
<sequence length="170" mass="19985">MKEKYMRATSVSFVAPYTMNGFTAGKRYFSNEGAYIWQRENGDVYGISRTGVTDDDGQDRVVCLVETSIFNGETLVARIEHEYDENAVIRKRNRYRHMVINAFAMYARRWWNMSKKQARAWGRMHAEPFFYNDGSLVEDTIVSDYVDSAKLWEVDQELFNDAVYEEMSCW</sequence>
<dbReference type="Proteomes" id="UP000241856">
    <property type="component" value="Segment"/>
</dbReference>
<name>A0A2P0WA01_9CAUD</name>
<accession>A0A2P0WA01</accession>
<reference evidence="1 2" key="1">
    <citation type="submission" date="2017-12" db="EMBL/GenBank/DDBJ databases">
        <title>Genomic analysis of a novel phage Ec_L1 lytic to Enterobacter cloacae.</title>
        <authorList>
            <person name="Li Z."/>
            <person name="Ren H."/>
            <person name="Xu Y."/>
        </authorList>
    </citation>
    <scope>NUCLEOTIDE SEQUENCE [LARGE SCALE GENOMIC DNA]</scope>
</reference>
<evidence type="ECO:0000313" key="2">
    <source>
        <dbReference type="Proteomes" id="UP000241856"/>
    </source>
</evidence>
<organism evidence="1 2">
    <name type="scientific">Enterobacter phage Ec_L1</name>
    <dbReference type="NCBI Taxonomy" id="2070180"/>
    <lineage>
        <taxon>Viruses</taxon>
        <taxon>Duplodnaviria</taxon>
        <taxon>Heunggongvirae</taxon>
        <taxon>Uroviricota</taxon>
        <taxon>Caudoviricetes</taxon>
        <taxon>Drexlerviridae</taxon>
        <taxon>Eclunavirus</taxon>
        <taxon>Eclunavirus EcL1</taxon>
    </lineage>
</organism>
<gene>
    <name evidence="1" type="ORF">Ec49</name>
</gene>
<keyword evidence="2" id="KW-1185">Reference proteome</keyword>